<dbReference type="CDD" id="cd06222">
    <property type="entry name" value="RNase_H_like"/>
    <property type="match status" value="1"/>
</dbReference>
<dbReference type="PANTHER" id="PTHR47723:SF21">
    <property type="entry name" value="POLYNUCLEOTIDYL TRANSFERASE, RIBONUCLEASE H-LIKE SUPERFAMILY PROTEIN"/>
    <property type="match status" value="1"/>
</dbReference>
<name>A0A9W7LV45_HIBTR</name>
<accession>A0A9W7LV45</accession>
<dbReference type="AlphaFoldDB" id="A0A9W7LV45"/>
<dbReference type="EMBL" id="BSYR01000013">
    <property type="protein sequence ID" value="GMI77001.1"/>
    <property type="molecule type" value="Genomic_DNA"/>
</dbReference>
<dbReference type="GO" id="GO:0003676">
    <property type="term" value="F:nucleic acid binding"/>
    <property type="evidence" value="ECO:0007669"/>
    <property type="project" value="InterPro"/>
</dbReference>
<evidence type="ECO:0000313" key="2">
    <source>
        <dbReference type="EMBL" id="GMI77001.1"/>
    </source>
</evidence>
<dbReference type="InterPro" id="IPR002156">
    <property type="entry name" value="RNaseH_domain"/>
</dbReference>
<feature type="domain" description="RNase H type-1" evidence="1">
    <location>
        <begin position="2"/>
        <end position="64"/>
    </location>
</feature>
<dbReference type="OrthoDB" id="1001062at2759"/>
<sequence>MGFRQIEVEGDSRAVVTKLQSDLEDPSDIGALISEAKGQTRRFQECRFLFRHRSGNRVAHALAALRHSLVTDLVWIEEAPVEIETLAAEDRRWLDPP</sequence>
<keyword evidence="3" id="KW-1185">Reference proteome</keyword>
<gene>
    <name evidence="2" type="ORF">HRI_001369400</name>
</gene>
<dbReference type="GO" id="GO:0004523">
    <property type="term" value="F:RNA-DNA hybrid ribonuclease activity"/>
    <property type="evidence" value="ECO:0007669"/>
    <property type="project" value="InterPro"/>
</dbReference>
<proteinExistence type="predicted"/>
<dbReference type="Proteomes" id="UP001165190">
    <property type="component" value="Unassembled WGS sequence"/>
</dbReference>
<evidence type="ECO:0000313" key="3">
    <source>
        <dbReference type="Proteomes" id="UP001165190"/>
    </source>
</evidence>
<reference evidence="2" key="1">
    <citation type="submission" date="2023-05" db="EMBL/GenBank/DDBJ databases">
        <title>Genome and transcriptome analyses reveal genes involved in the formation of fine ridges on petal epidermal cells in Hibiscus trionum.</title>
        <authorList>
            <person name="Koshimizu S."/>
            <person name="Masuda S."/>
            <person name="Ishii T."/>
            <person name="Shirasu K."/>
            <person name="Hoshino A."/>
            <person name="Arita M."/>
        </authorList>
    </citation>
    <scope>NUCLEOTIDE SEQUENCE</scope>
    <source>
        <strain evidence="2">Hamamatsu line</strain>
    </source>
</reference>
<dbReference type="PANTHER" id="PTHR47723">
    <property type="entry name" value="OS05G0353850 PROTEIN"/>
    <property type="match status" value="1"/>
</dbReference>
<protein>
    <recommendedName>
        <fullName evidence="1">RNase H type-1 domain-containing protein</fullName>
    </recommendedName>
</protein>
<dbReference type="Gene3D" id="3.30.420.10">
    <property type="entry name" value="Ribonuclease H-like superfamily/Ribonuclease H"/>
    <property type="match status" value="1"/>
</dbReference>
<dbReference type="InterPro" id="IPR036397">
    <property type="entry name" value="RNaseH_sf"/>
</dbReference>
<dbReference type="Pfam" id="PF13456">
    <property type="entry name" value="RVT_3"/>
    <property type="match status" value="1"/>
</dbReference>
<evidence type="ECO:0000259" key="1">
    <source>
        <dbReference type="Pfam" id="PF13456"/>
    </source>
</evidence>
<organism evidence="2 3">
    <name type="scientific">Hibiscus trionum</name>
    <name type="common">Flower of an hour</name>
    <dbReference type="NCBI Taxonomy" id="183268"/>
    <lineage>
        <taxon>Eukaryota</taxon>
        <taxon>Viridiplantae</taxon>
        <taxon>Streptophyta</taxon>
        <taxon>Embryophyta</taxon>
        <taxon>Tracheophyta</taxon>
        <taxon>Spermatophyta</taxon>
        <taxon>Magnoliopsida</taxon>
        <taxon>eudicotyledons</taxon>
        <taxon>Gunneridae</taxon>
        <taxon>Pentapetalae</taxon>
        <taxon>rosids</taxon>
        <taxon>malvids</taxon>
        <taxon>Malvales</taxon>
        <taxon>Malvaceae</taxon>
        <taxon>Malvoideae</taxon>
        <taxon>Hibiscus</taxon>
    </lineage>
</organism>
<comment type="caution">
    <text evidence="2">The sequence shown here is derived from an EMBL/GenBank/DDBJ whole genome shotgun (WGS) entry which is preliminary data.</text>
</comment>
<dbReference type="InterPro" id="IPR053151">
    <property type="entry name" value="RNase_H-like"/>
</dbReference>
<dbReference type="InterPro" id="IPR044730">
    <property type="entry name" value="RNase_H-like_dom_plant"/>
</dbReference>